<dbReference type="PANTHER" id="PTHR30383">
    <property type="entry name" value="THIOESTERASE 1/PROTEASE 1/LYSOPHOSPHOLIPASE L1"/>
    <property type="match status" value="1"/>
</dbReference>
<dbReference type="SUPFAM" id="SSF52266">
    <property type="entry name" value="SGNH hydrolase"/>
    <property type="match status" value="1"/>
</dbReference>
<dbReference type="Pfam" id="PF00657">
    <property type="entry name" value="Lipase_GDSL"/>
    <property type="match status" value="1"/>
</dbReference>
<dbReference type="InterPro" id="IPR013783">
    <property type="entry name" value="Ig-like_fold"/>
</dbReference>
<dbReference type="SMART" id="SM00060">
    <property type="entry name" value="FN3"/>
    <property type="match status" value="3"/>
</dbReference>
<sequence>MPSTRLIHFFLSPVLYSFGFFVDAASTASATTGNSSQAQAVSTSAPSNATIGFASAVQIEASVALELQRLASVPAIPLPTNITQYPQYEAVRQLAPAMPLVQGDTLLLGDSITHGQQGDYTWRYRIWQWFQSSGISFQIVGPYKGTKAPPPAAAPQPPPLYGSPADTSFSIDGGYAVGVDPGFLSNSNHFAVWGRAAAVDKELIRGVLQQNPADLILLMLGFNDLGWFYSDVSGTLASIQTLITNARSVNPSLKFAVANIPHRTHIGGRDDLVQNTDIYNSQLSGLLSTMSTAPSPIHVVDIPRNYACQDSGCPAGYDGLHPNAWGEYQIASAFSKTLVNDFKIGSSPLTVPDQSDASLVRDLPVPSNIKAFSSPQGVTVTWDAGKFIYDVQATVNGVSASFSPGTVDTNRWDSQWPLEGWVYTVSVRAAAGDRKSAYTSSVSAVATPELPPPPRNINVQPSGNGVTVIWDPPTGGSTGSIVEYNVIYWDWKWDHCQFISGAAFKTSPAVIDDFIPSRNYAIFLVTWDQNGQGLPAGSFSVVPGAGTPPIPSGLQVHTNDPTTVHLTWSGLDSAGGYRVWYRNVNLQGSQLELIENVTMTSSISSFNGNENSDKGPEVIAPSPASTVTIGSPGPTCPPEPSWCPGGGEQSGQYAVEKIVGLN</sequence>
<dbReference type="SUPFAM" id="SSF49265">
    <property type="entry name" value="Fibronectin type III"/>
    <property type="match status" value="1"/>
</dbReference>
<dbReference type="InterPro" id="IPR001087">
    <property type="entry name" value="GDSL"/>
</dbReference>
<evidence type="ECO:0000256" key="1">
    <source>
        <dbReference type="SAM" id="MobiDB-lite"/>
    </source>
</evidence>
<feature type="signal peptide" evidence="2">
    <location>
        <begin position="1"/>
        <end position="19"/>
    </location>
</feature>
<dbReference type="InterPro" id="IPR036514">
    <property type="entry name" value="SGNH_hydro_sf"/>
</dbReference>
<dbReference type="PROSITE" id="PS50853">
    <property type="entry name" value="FN3"/>
    <property type="match status" value="1"/>
</dbReference>
<accession>A0A6A5UAT5</accession>
<dbReference type="OrthoDB" id="2119228at2759"/>
<feature type="chain" id="PRO_5025512107" description="Fibronectin type-III domain-containing protein" evidence="2">
    <location>
        <begin position="20"/>
        <end position="662"/>
    </location>
</feature>
<dbReference type="EMBL" id="ML976984">
    <property type="protein sequence ID" value="KAF1959976.1"/>
    <property type="molecule type" value="Genomic_DNA"/>
</dbReference>
<evidence type="ECO:0000313" key="4">
    <source>
        <dbReference type="EMBL" id="KAF1959976.1"/>
    </source>
</evidence>
<protein>
    <recommendedName>
        <fullName evidence="3">Fibronectin type-III domain-containing protein</fullName>
    </recommendedName>
</protein>
<proteinExistence type="predicted"/>
<gene>
    <name evidence="4" type="ORF">CC80DRAFT_584790</name>
</gene>
<dbReference type="InterPro" id="IPR051532">
    <property type="entry name" value="Ester_Hydrolysis_Enzymes"/>
</dbReference>
<feature type="domain" description="Fibronectin type-III" evidence="3">
    <location>
        <begin position="453"/>
        <end position="550"/>
    </location>
</feature>
<evidence type="ECO:0000259" key="3">
    <source>
        <dbReference type="PROSITE" id="PS50853"/>
    </source>
</evidence>
<reference evidence="4" key="1">
    <citation type="journal article" date="2020" name="Stud. Mycol.">
        <title>101 Dothideomycetes genomes: a test case for predicting lifestyles and emergence of pathogens.</title>
        <authorList>
            <person name="Haridas S."/>
            <person name="Albert R."/>
            <person name="Binder M."/>
            <person name="Bloem J."/>
            <person name="Labutti K."/>
            <person name="Salamov A."/>
            <person name="Andreopoulos B."/>
            <person name="Baker S."/>
            <person name="Barry K."/>
            <person name="Bills G."/>
            <person name="Bluhm B."/>
            <person name="Cannon C."/>
            <person name="Castanera R."/>
            <person name="Culley D."/>
            <person name="Daum C."/>
            <person name="Ezra D."/>
            <person name="Gonzalez J."/>
            <person name="Henrissat B."/>
            <person name="Kuo A."/>
            <person name="Liang C."/>
            <person name="Lipzen A."/>
            <person name="Lutzoni F."/>
            <person name="Magnuson J."/>
            <person name="Mondo S."/>
            <person name="Nolan M."/>
            <person name="Ohm R."/>
            <person name="Pangilinan J."/>
            <person name="Park H.-J."/>
            <person name="Ramirez L."/>
            <person name="Alfaro M."/>
            <person name="Sun H."/>
            <person name="Tritt A."/>
            <person name="Yoshinaga Y."/>
            <person name="Zwiers L.-H."/>
            <person name="Turgeon B."/>
            <person name="Goodwin S."/>
            <person name="Spatafora J."/>
            <person name="Crous P."/>
            <person name="Grigoriev I."/>
        </authorList>
    </citation>
    <scope>NUCLEOTIDE SEQUENCE</scope>
    <source>
        <strain evidence="4">CBS 675.92</strain>
    </source>
</reference>
<dbReference type="CDD" id="cd00063">
    <property type="entry name" value="FN3"/>
    <property type="match status" value="2"/>
</dbReference>
<dbReference type="Proteomes" id="UP000800035">
    <property type="component" value="Unassembled WGS sequence"/>
</dbReference>
<organism evidence="4 5">
    <name type="scientific">Byssothecium circinans</name>
    <dbReference type="NCBI Taxonomy" id="147558"/>
    <lineage>
        <taxon>Eukaryota</taxon>
        <taxon>Fungi</taxon>
        <taxon>Dikarya</taxon>
        <taxon>Ascomycota</taxon>
        <taxon>Pezizomycotina</taxon>
        <taxon>Dothideomycetes</taxon>
        <taxon>Pleosporomycetidae</taxon>
        <taxon>Pleosporales</taxon>
        <taxon>Massarineae</taxon>
        <taxon>Massarinaceae</taxon>
        <taxon>Byssothecium</taxon>
    </lineage>
</organism>
<dbReference type="GO" id="GO:0004622">
    <property type="term" value="F:phosphatidylcholine lysophospholipase activity"/>
    <property type="evidence" value="ECO:0007669"/>
    <property type="project" value="TreeGrafter"/>
</dbReference>
<dbReference type="InterPro" id="IPR036116">
    <property type="entry name" value="FN3_sf"/>
</dbReference>
<dbReference type="Gene3D" id="3.40.50.1110">
    <property type="entry name" value="SGNH hydrolase"/>
    <property type="match status" value="1"/>
</dbReference>
<evidence type="ECO:0000313" key="5">
    <source>
        <dbReference type="Proteomes" id="UP000800035"/>
    </source>
</evidence>
<name>A0A6A5UAT5_9PLEO</name>
<feature type="region of interest" description="Disordered" evidence="1">
    <location>
        <begin position="607"/>
        <end position="649"/>
    </location>
</feature>
<evidence type="ECO:0000256" key="2">
    <source>
        <dbReference type="SAM" id="SignalP"/>
    </source>
</evidence>
<dbReference type="InterPro" id="IPR003961">
    <property type="entry name" value="FN3_dom"/>
</dbReference>
<dbReference type="Gene3D" id="2.60.40.10">
    <property type="entry name" value="Immunoglobulins"/>
    <property type="match status" value="1"/>
</dbReference>
<dbReference type="AlphaFoldDB" id="A0A6A5UAT5"/>
<keyword evidence="2" id="KW-0732">Signal</keyword>
<dbReference type="PANTHER" id="PTHR30383:SF2">
    <property type="entry name" value="CELLULOSE-BINDING PROTEIN"/>
    <property type="match status" value="1"/>
</dbReference>
<dbReference type="CDD" id="cd01833">
    <property type="entry name" value="XynB_like"/>
    <property type="match status" value="1"/>
</dbReference>
<keyword evidence="5" id="KW-1185">Reference proteome</keyword>